<gene>
    <name evidence="2" type="ORF">GGD89_002563</name>
</gene>
<organism evidence="2 3">
    <name type="scientific">Roseospira visakhapatnamensis</name>
    <dbReference type="NCBI Taxonomy" id="390880"/>
    <lineage>
        <taxon>Bacteria</taxon>
        <taxon>Pseudomonadati</taxon>
        <taxon>Pseudomonadota</taxon>
        <taxon>Alphaproteobacteria</taxon>
        <taxon>Rhodospirillales</taxon>
        <taxon>Rhodospirillaceae</taxon>
        <taxon>Roseospira</taxon>
    </lineage>
</organism>
<dbReference type="AlphaFoldDB" id="A0A7W6WAW4"/>
<evidence type="ECO:0000313" key="3">
    <source>
        <dbReference type="Proteomes" id="UP000554286"/>
    </source>
</evidence>
<dbReference type="Proteomes" id="UP000554286">
    <property type="component" value="Unassembled WGS sequence"/>
</dbReference>
<accession>A0A7W6WAW4</accession>
<evidence type="ECO:0000256" key="1">
    <source>
        <dbReference type="SAM" id="MobiDB-lite"/>
    </source>
</evidence>
<feature type="compositionally biased region" description="Polar residues" evidence="1">
    <location>
        <begin position="1"/>
        <end position="11"/>
    </location>
</feature>
<proteinExistence type="predicted"/>
<name>A0A7W6WAW4_9PROT</name>
<dbReference type="EMBL" id="JACIGK010000019">
    <property type="protein sequence ID" value="MBB4266927.1"/>
    <property type="molecule type" value="Genomic_DNA"/>
</dbReference>
<keyword evidence="3" id="KW-1185">Reference proteome</keyword>
<protein>
    <submittedName>
        <fullName evidence="2">Uncharacterized protein</fullName>
    </submittedName>
</protein>
<feature type="compositionally biased region" description="Low complexity" evidence="1">
    <location>
        <begin position="107"/>
        <end position="120"/>
    </location>
</feature>
<sequence length="242" mass="24270">MTVSGLPQSTAPVLPIDPATAGRGVGARRSLLDQGASGAAGLASFRRLDLTTQTPPPPTPAAQTPTPSTVGRTGPEARPRPDIAAGDRPREDRASPDAREAATAAPGTTQGSSGRGSSLLDTLRTGRVSLLSGALGFLAQLFGQKAGAAAPTAGAGRADAGTATTQAADVSRAVSAVTDDGATDAAERIPPPSRLETRTGVGTYDLVNRLVGASSDTRRDGRIELTLSLPFGPVSTSIDQVA</sequence>
<dbReference type="RefSeq" id="WP_184045814.1">
    <property type="nucleotide sequence ID" value="NZ_JACIGK010000019.1"/>
</dbReference>
<reference evidence="2 3" key="1">
    <citation type="submission" date="2020-08" db="EMBL/GenBank/DDBJ databases">
        <title>Genome sequencing of Purple Non-Sulfur Bacteria from various extreme environments.</title>
        <authorList>
            <person name="Mayer M."/>
        </authorList>
    </citation>
    <scope>NUCLEOTIDE SEQUENCE [LARGE SCALE GENOMIC DNA]</scope>
    <source>
        <strain evidence="2 3">JA131</strain>
    </source>
</reference>
<feature type="compositionally biased region" description="Basic and acidic residues" evidence="1">
    <location>
        <begin position="75"/>
        <end position="100"/>
    </location>
</feature>
<feature type="region of interest" description="Disordered" evidence="1">
    <location>
        <begin position="1"/>
        <end position="120"/>
    </location>
</feature>
<feature type="region of interest" description="Disordered" evidence="1">
    <location>
        <begin position="178"/>
        <end position="197"/>
    </location>
</feature>
<comment type="caution">
    <text evidence="2">The sequence shown here is derived from an EMBL/GenBank/DDBJ whole genome shotgun (WGS) entry which is preliminary data.</text>
</comment>
<evidence type="ECO:0000313" key="2">
    <source>
        <dbReference type="EMBL" id="MBB4266927.1"/>
    </source>
</evidence>